<sequence>MQDFAKMEANAQQAVDLLKTLGNRYRLMILCVLQEKEMSVSELNNMIAIPQSSLSQHLAWLRREAYVKTRRDAQTIYYSLDSNEVREVITVLYKLFCQDDDALLVS</sequence>
<dbReference type="InterPro" id="IPR051011">
    <property type="entry name" value="Metal_resp_trans_reg"/>
</dbReference>
<dbReference type="Proteomes" id="UP001253545">
    <property type="component" value="Unassembled WGS sequence"/>
</dbReference>
<evidence type="ECO:0000256" key="2">
    <source>
        <dbReference type="ARBA" id="ARBA00023125"/>
    </source>
</evidence>
<evidence type="ECO:0000256" key="3">
    <source>
        <dbReference type="ARBA" id="ARBA00023163"/>
    </source>
</evidence>
<name>A0ABU2ZXG8_9ALTE</name>
<protein>
    <submittedName>
        <fullName evidence="5">Metalloregulator ArsR/SmtB family transcription factor</fullName>
    </submittedName>
</protein>
<dbReference type="CDD" id="cd00090">
    <property type="entry name" value="HTH_ARSR"/>
    <property type="match status" value="1"/>
</dbReference>
<feature type="domain" description="HTH arsR-type" evidence="4">
    <location>
        <begin position="6"/>
        <end position="100"/>
    </location>
</feature>
<comment type="caution">
    <text evidence="5">The sequence shown here is derived from an EMBL/GenBank/DDBJ whole genome shotgun (WGS) entry which is preliminary data.</text>
</comment>
<dbReference type="Pfam" id="PF01022">
    <property type="entry name" value="HTH_5"/>
    <property type="match status" value="1"/>
</dbReference>
<dbReference type="Gene3D" id="1.10.10.10">
    <property type="entry name" value="Winged helix-like DNA-binding domain superfamily/Winged helix DNA-binding domain"/>
    <property type="match status" value="1"/>
</dbReference>
<reference evidence="5 6" key="1">
    <citation type="submission" date="2023-09" db="EMBL/GenBank/DDBJ databases">
        <authorList>
            <person name="Rey-Velasco X."/>
        </authorList>
    </citation>
    <scope>NUCLEOTIDE SEQUENCE [LARGE SCALE GENOMIC DNA]</scope>
    <source>
        <strain evidence="5 6">P117</strain>
    </source>
</reference>
<organism evidence="5 6">
    <name type="scientific">Glaciecola petra</name>
    <dbReference type="NCBI Taxonomy" id="3075602"/>
    <lineage>
        <taxon>Bacteria</taxon>
        <taxon>Pseudomonadati</taxon>
        <taxon>Pseudomonadota</taxon>
        <taxon>Gammaproteobacteria</taxon>
        <taxon>Alteromonadales</taxon>
        <taxon>Alteromonadaceae</taxon>
        <taxon>Glaciecola</taxon>
    </lineage>
</organism>
<dbReference type="InterPro" id="IPR001845">
    <property type="entry name" value="HTH_ArsR_DNA-bd_dom"/>
</dbReference>
<dbReference type="InterPro" id="IPR011991">
    <property type="entry name" value="ArsR-like_HTH"/>
</dbReference>
<dbReference type="SUPFAM" id="SSF46785">
    <property type="entry name" value="Winged helix' DNA-binding domain"/>
    <property type="match status" value="1"/>
</dbReference>
<evidence type="ECO:0000313" key="6">
    <source>
        <dbReference type="Proteomes" id="UP001253545"/>
    </source>
</evidence>
<evidence type="ECO:0000259" key="4">
    <source>
        <dbReference type="PROSITE" id="PS50987"/>
    </source>
</evidence>
<dbReference type="PRINTS" id="PR00778">
    <property type="entry name" value="HTHARSR"/>
</dbReference>
<dbReference type="PANTHER" id="PTHR43132">
    <property type="entry name" value="ARSENICAL RESISTANCE OPERON REPRESSOR ARSR-RELATED"/>
    <property type="match status" value="1"/>
</dbReference>
<dbReference type="PANTHER" id="PTHR43132:SF2">
    <property type="entry name" value="ARSENICAL RESISTANCE OPERON REPRESSOR ARSR-RELATED"/>
    <property type="match status" value="1"/>
</dbReference>
<dbReference type="NCBIfam" id="NF033788">
    <property type="entry name" value="HTH_metalloreg"/>
    <property type="match status" value="1"/>
</dbReference>
<evidence type="ECO:0000256" key="1">
    <source>
        <dbReference type="ARBA" id="ARBA00023015"/>
    </source>
</evidence>
<evidence type="ECO:0000313" key="5">
    <source>
        <dbReference type="EMBL" id="MDT0596269.1"/>
    </source>
</evidence>
<keyword evidence="3" id="KW-0804">Transcription</keyword>
<dbReference type="EMBL" id="JAVRHX010000006">
    <property type="protein sequence ID" value="MDT0596269.1"/>
    <property type="molecule type" value="Genomic_DNA"/>
</dbReference>
<proteinExistence type="predicted"/>
<dbReference type="InterPro" id="IPR036388">
    <property type="entry name" value="WH-like_DNA-bd_sf"/>
</dbReference>
<dbReference type="PROSITE" id="PS50987">
    <property type="entry name" value="HTH_ARSR_2"/>
    <property type="match status" value="1"/>
</dbReference>
<gene>
    <name evidence="5" type="ORF">RM552_15550</name>
</gene>
<dbReference type="SMART" id="SM00418">
    <property type="entry name" value="HTH_ARSR"/>
    <property type="match status" value="1"/>
</dbReference>
<dbReference type="RefSeq" id="WP_311369796.1">
    <property type="nucleotide sequence ID" value="NZ_JAVRHX010000006.1"/>
</dbReference>
<dbReference type="InterPro" id="IPR036390">
    <property type="entry name" value="WH_DNA-bd_sf"/>
</dbReference>
<keyword evidence="2" id="KW-0238">DNA-binding</keyword>
<keyword evidence="1" id="KW-0805">Transcription regulation</keyword>
<accession>A0ABU2ZXG8</accession>
<keyword evidence="6" id="KW-1185">Reference proteome</keyword>